<feature type="transmembrane region" description="Helical" evidence="1">
    <location>
        <begin position="40"/>
        <end position="59"/>
    </location>
</feature>
<evidence type="ECO:0000313" key="3">
    <source>
        <dbReference type="Proteomes" id="UP000685013"/>
    </source>
</evidence>
<evidence type="ECO:0000313" key="2">
    <source>
        <dbReference type="EMBL" id="KAG6596766.1"/>
    </source>
</evidence>
<feature type="non-terminal residue" evidence="2">
    <location>
        <position position="1"/>
    </location>
</feature>
<keyword evidence="1" id="KW-0812">Transmembrane</keyword>
<dbReference type="PANTHER" id="PTHR34125:SF2">
    <property type="entry name" value="TRANSMEMBRANE PROTEIN"/>
    <property type="match status" value="1"/>
</dbReference>
<dbReference type="AlphaFoldDB" id="A0AAV6NDY4"/>
<gene>
    <name evidence="2" type="ORF">SDJN03_09946</name>
</gene>
<sequence>MEIPSKVWRFRFHFLAALTLCLTLFSLVLLAPRLLSLVAYFWPLLLSTALFLLAVLLFANASLPPPDKTGEGLLNYVAGHLDLDASLKTD</sequence>
<name>A0AAV6NDY4_9ROSI</name>
<accession>A0AAV6NDY4</accession>
<reference evidence="2 3" key="1">
    <citation type="journal article" date="2021" name="Hortic Res">
        <title>The domestication of Cucurbita argyrosperma as revealed by the genome of its wild relative.</title>
        <authorList>
            <person name="Barrera-Redondo J."/>
            <person name="Sanchez-de la Vega G."/>
            <person name="Aguirre-Liguori J.A."/>
            <person name="Castellanos-Morales G."/>
            <person name="Gutierrez-Guerrero Y.T."/>
            <person name="Aguirre-Dugua X."/>
            <person name="Aguirre-Planter E."/>
            <person name="Tenaillon M.I."/>
            <person name="Lira-Saade R."/>
            <person name="Eguiarte L.E."/>
        </authorList>
    </citation>
    <scope>NUCLEOTIDE SEQUENCE [LARGE SCALE GENOMIC DNA]</scope>
    <source>
        <strain evidence="2">JBR-2021</strain>
    </source>
</reference>
<proteinExistence type="predicted"/>
<keyword evidence="1" id="KW-1133">Transmembrane helix</keyword>
<dbReference type="Proteomes" id="UP000685013">
    <property type="component" value="Chromosome 6"/>
</dbReference>
<comment type="caution">
    <text evidence="2">The sequence shown here is derived from an EMBL/GenBank/DDBJ whole genome shotgun (WGS) entry which is preliminary data.</text>
</comment>
<dbReference type="PANTHER" id="PTHR34125">
    <property type="entry name" value="OS01G0762900 PROTEIN"/>
    <property type="match status" value="1"/>
</dbReference>
<protein>
    <submittedName>
        <fullName evidence="2">Uncharacterized protein</fullName>
    </submittedName>
</protein>
<organism evidence="2 3">
    <name type="scientific">Cucurbita argyrosperma subsp. sororia</name>
    <dbReference type="NCBI Taxonomy" id="37648"/>
    <lineage>
        <taxon>Eukaryota</taxon>
        <taxon>Viridiplantae</taxon>
        <taxon>Streptophyta</taxon>
        <taxon>Embryophyta</taxon>
        <taxon>Tracheophyta</taxon>
        <taxon>Spermatophyta</taxon>
        <taxon>Magnoliopsida</taxon>
        <taxon>eudicotyledons</taxon>
        <taxon>Gunneridae</taxon>
        <taxon>Pentapetalae</taxon>
        <taxon>rosids</taxon>
        <taxon>fabids</taxon>
        <taxon>Cucurbitales</taxon>
        <taxon>Cucurbitaceae</taxon>
        <taxon>Cucurbiteae</taxon>
        <taxon>Cucurbita</taxon>
    </lineage>
</organism>
<keyword evidence="1" id="KW-0472">Membrane</keyword>
<keyword evidence="3" id="KW-1185">Reference proteome</keyword>
<dbReference type="EMBL" id="JAGKQH010000006">
    <property type="protein sequence ID" value="KAG6596766.1"/>
    <property type="molecule type" value="Genomic_DNA"/>
</dbReference>
<evidence type="ECO:0000256" key="1">
    <source>
        <dbReference type="SAM" id="Phobius"/>
    </source>
</evidence>